<evidence type="ECO:0000259" key="1">
    <source>
        <dbReference type="Pfam" id="PF13460"/>
    </source>
</evidence>
<dbReference type="Proteomes" id="UP000282674">
    <property type="component" value="Unassembled WGS sequence"/>
</dbReference>
<dbReference type="SUPFAM" id="SSF51735">
    <property type="entry name" value="NAD(P)-binding Rossmann-fold domains"/>
    <property type="match status" value="1"/>
</dbReference>
<reference evidence="2 3" key="1">
    <citation type="submission" date="2018-10" db="EMBL/GenBank/DDBJ databases">
        <title>Isolation from soil.</title>
        <authorList>
            <person name="Hu J."/>
        </authorList>
    </citation>
    <scope>NUCLEOTIDE SEQUENCE [LARGE SCALE GENOMIC DNA]</scope>
    <source>
        <strain evidence="2 3">NEAU-Ht49</strain>
    </source>
</reference>
<dbReference type="RefSeq" id="WP_122197208.1">
    <property type="nucleotide sequence ID" value="NZ_JBHSKC010000021.1"/>
</dbReference>
<dbReference type="EMBL" id="RFFG01000055">
    <property type="protein sequence ID" value="RMI40341.1"/>
    <property type="molecule type" value="Genomic_DNA"/>
</dbReference>
<organism evidence="2 3">
    <name type="scientific">Actinomadura harenae</name>
    <dbReference type="NCBI Taxonomy" id="2483351"/>
    <lineage>
        <taxon>Bacteria</taxon>
        <taxon>Bacillati</taxon>
        <taxon>Actinomycetota</taxon>
        <taxon>Actinomycetes</taxon>
        <taxon>Streptosporangiales</taxon>
        <taxon>Thermomonosporaceae</taxon>
        <taxon>Actinomadura</taxon>
    </lineage>
</organism>
<dbReference type="OrthoDB" id="9771302at2"/>
<gene>
    <name evidence="2" type="ORF">EBO15_26730</name>
</gene>
<keyword evidence="3" id="KW-1185">Reference proteome</keyword>
<evidence type="ECO:0000313" key="2">
    <source>
        <dbReference type="EMBL" id="RMI40341.1"/>
    </source>
</evidence>
<accession>A0A3M2LS99</accession>
<proteinExistence type="predicted"/>
<name>A0A3M2LS99_9ACTN</name>
<dbReference type="Gene3D" id="3.40.50.720">
    <property type="entry name" value="NAD(P)-binding Rossmann-like Domain"/>
    <property type="match status" value="1"/>
</dbReference>
<dbReference type="Pfam" id="PF13460">
    <property type="entry name" value="NAD_binding_10"/>
    <property type="match status" value="1"/>
</dbReference>
<protein>
    <submittedName>
        <fullName evidence="2">NAD-dependent epimerase/dehydratase family protein</fullName>
    </submittedName>
</protein>
<dbReference type="InterPro" id="IPR051604">
    <property type="entry name" value="Ergot_Alk_Oxidoreductase"/>
</dbReference>
<dbReference type="InterPro" id="IPR036291">
    <property type="entry name" value="NAD(P)-bd_dom_sf"/>
</dbReference>
<feature type="domain" description="NAD(P)-binding" evidence="1">
    <location>
        <begin position="9"/>
        <end position="137"/>
    </location>
</feature>
<dbReference type="PANTHER" id="PTHR43162:SF1">
    <property type="entry name" value="PRESTALK A DIFFERENTIATION PROTEIN A"/>
    <property type="match status" value="1"/>
</dbReference>
<comment type="caution">
    <text evidence="2">The sequence shown here is derived from an EMBL/GenBank/DDBJ whole genome shotgun (WGS) entry which is preliminary data.</text>
</comment>
<evidence type="ECO:0000313" key="3">
    <source>
        <dbReference type="Proteomes" id="UP000282674"/>
    </source>
</evidence>
<dbReference type="AlphaFoldDB" id="A0A3M2LS99"/>
<dbReference type="InterPro" id="IPR016040">
    <property type="entry name" value="NAD(P)-bd_dom"/>
</dbReference>
<dbReference type="PANTHER" id="PTHR43162">
    <property type="match status" value="1"/>
</dbReference>
<sequence length="266" mass="27766">MTAPILVTGGTGTLGSLLVPRLLDAGRPVRVLTRHTRPAADGVEYVARDLLQGDGIDEAVAGAETIVHLAGGPKGDDVATRNLAAAAKRSGARHLVYVSVTGVDDVPVAWMRTKLASERAVADSGVPWTTLRPAQFHSLVLGIAEKMAKMPVIPAPGALRFQPVDERDVAAHLAGLVLGEPSGLVPDLAGPADLTLPELLAGYLAAAGRRRPMLPVPLPGKIGRAYRGGLNLAREGAVRGTRTWEDYLAEHVADARAARAARPAAR</sequence>